<accession>A0A8S5MZX4</accession>
<reference evidence="1" key="1">
    <citation type="journal article" date="2021" name="Proc. Natl. Acad. Sci. U.S.A.">
        <title>A Catalog of Tens of Thousands of Viruses from Human Metagenomes Reveals Hidden Associations with Chronic Diseases.</title>
        <authorList>
            <person name="Tisza M.J."/>
            <person name="Buck C.B."/>
        </authorList>
    </citation>
    <scope>NUCLEOTIDE SEQUENCE</scope>
    <source>
        <strain evidence="1">CtAUQ2</strain>
    </source>
</reference>
<dbReference type="EMBL" id="BK015022">
    <property type="protein sequence ID" value="DAD87570.1"/>
    <property type="molecule type" value="Genomic_DNA"/>
</dbReference>
<proteinExistence type="predicted"/>
<sequence>MKTIKDLKVGDYFKLKPNGRVYVRLEYNRITRRFMYCDFDDVNRCHDAKRDKPVITDFEF</sequence>
<name>A0A8S5MZX4_9CAUD</name>
<organism evidence="1">
    <name type="scientific">Siphoviridae sp. ctAUQ2</name>
    <dbReference type="NCBI Taxonomy" id="2826182"/>
    <lineage>
        <taxon>Viruses</taxon>
        <taxon>Duplodnaviria</taxon>
        <taxon>Heunggongvirae</taxon>
        <taxon>Uroviricota</taxon>
        <taxon>Caudoviricetes</taxon>
    </lineage>
</organism>
<evidence type="ECO:0000313" key="1">
    <source>
        <dbReference type="EMBL" id="DAD87570.1"/>
    </source>
</evidence>
<protein>
    <submittedName>
        <fullName evidence="1">EarP</fullName>
    </submittedName>
</protein>